<organism evidence="3 4">
    <name type="scientific">Paxillus involutus ATCC 200175</name>
    <dbReference type="NCBI Taxonomy" id="664439"/>
    <lineage>
        <taxon>Eukaryota</taxon>
        <taxon>Fungi</taxon>
        <taxon>Dikarya</taxon>
        <taxon>Basidiomycota</taxon>
        <taxon>Agaricomycotina</taxon>
        <taxon>Agaricomycetes</taxon>
        <taxon>Agaricomycetidae</taxon>
        <taxon>Boletales</taxon>
        <taxon>Paxilineae</taxon>
        <taxon>Paxillaceae</taxon>
        <taxon>Paxillus</taxon>
    </lineage>
</organism>
<dbReference type="OrthoDB" id="2399191at2759"/>
<keyword evidence="2" id="KW-0732">Signal</keyword>
<reference evidence="3 4" key="1">
    <citation type="submission" date="2014-06" db="EMBL/GenBank/DDBJ databases">
        <authorList>
            <consortium name="DOE Joint Genome Institute"/>
            <person name="Kuo A."/>
            <person name="Kohler A."/>
            <person name="Nagy L.G."/>
            <person name="Floudas D."/>
            <person name="Copeland A."/>
            <person name="Barry K.W."/>
            <person name="Cichocki N."/>
            <person name="Veneault-Fourrey C."/>
            <person name="LaButti K."/>
            <person name="Lindquist E.A."/>
            <person name="Lipzen A."/>
            <person name="Lundell T."/>
            <person name="Morin E."/>
            <person name="Murat C."/>
            <person name="Sun H."/>
            <person name="Tunlid A."/>
            <person name="Henrissat B."/>
            <person name="Grigoriev I.V."/>
            <person name="Hibbett D.S."/>
            <person name="Martin F."/>
            <person name="Nordberg H.P."/>
            <person name="Cantor M.N."/>
            <person name="Hua S.X."/>
        </authorList>
    </citation>
    <scope>NUCLEOTIDE SEQUENCE [LARGE SCALE GENOMIC DNA]</scope>
    <source>
        <strain evidence="3 4">ATCC 200175</strain>
    </source>
</reference>
<proteinExistence type="predicted"/>
<evidence type="ECO:0000256" key="1">
    <source>
        <dbReference type="SAM" id="MobiDB-lite"/>
    </source>
</evidence>
<dbReference type="HOGENOM" id="CLU_030428_1_0_1"/>
<evidence type="ECO:0000313" key="4">
    <source>
        <dbReference type="Proteomes" id="UP000053647"/>
    </source>
</evidence>
<dbReference type="Proteomes" id="UP000053647">
    <property type="component" value="Unassembled WGS sequence"/>
</dbReference>
<reference evidence="4" key="2">
    <citation type="submission" date="2015-01" db="EMBL/GenBank/DDBJ databases">
        <title>Evolutionary Origins and Diversification of the Mycorrhizal Mutualists.</title>
        <authorList>
            <consortium name="DOE Joint Genome Institute"/>
            <consortium name="Mycorrhizal Genomics Consortium"/>
            <person name="Kohler A."/>
            <person name="Kuo A."/>
            <person name="Nagy L.G."/>
            <person name="Floudas D."/>
            <person name="Copeland A."/>
            <person name="Barry K.W."/>
            <person name="Cichocki N."/>
            <person name="Veneault-Fourrey C."/>
            <person name="LaButti K."/>
            <person name="Lindquist E.A."/>
            <person name="Lipzen A."/>
            <person name="Lundell T."/>
            <person name="Morin E."/>
            <person name="Murat C."/>
            <person name="Riley R."/>
            <person name="Ohm R."/>
            <person name="Sun H."/>
            <person name="Tunlid A."/>
            <person name="Henrissat B."/>
            <person name="Grigoriev I.V."/>
            <person name="Hibbett D.S."/>
            <person name="Martin F."/>
        </authorList>
    </citation>
    <scope>NUCLEOTIDE SEQUENCE [LARGE SCALE GENOMIC DNA]</scope>
    <source>
        <strain evidence="4">ATCC 200175</strain>
    </source>
</reference>
<dbReference type="AlphaFoldDB" id="A0A0C9TJS3"/>
<feature type="compositionally biased region" description="Low complexity" evidence="1">
    <location>
        <begin position="130"/>
        <end position="166"/>
    </location>
</feature>
<name>A0A0C9TJS3_PAXIN</name>
<protein>
    <submittedName>
        <fullName evidence="3">Uncharacterized protein</fullName>
    </submittedName>
</protein>
<feature type="compositionally biased region" description="Low complexity" evidence="1">
    <location>
        <begin position="93"/>
        <end position="112"/>
    </location>
</feature>
<feature type="compositionally biased region" description="Polar residues" evidence="1">
    <location>
        <begin position="113"/>
        <end position="125"/>
    </location>
</feature>
<sequence>MRYPTRFCLFLTFLSWISIARSQCTLKIPQNPLTAQGLATPYELTGCNQLDFSDQGVFVEAAILDPATGSIQIYNPLVINAGMVSVEQSQNVTSTPSMPPTSTIAPTPTNSSKSRASTIPSTSPMSHGRTPSSIPSKSPASTTPSTSSKSHASTTSSTSSKEAAATLSARQAPASAGFFVPPIVPTLPNGAIVGLWFGSNANSVTLTGETGGCVNGLGDSVFGQFAYCNGQAWFNAAKAAVQQGLIKIPAPGTGLSGQACPVTRDFRIVDQDQSDNVVTTYLMIGNDTLAQNTPAEAQANPDAEVLSNASDNALLNEFIQPALGCTPYQNPCTTCPSGQSPALSTNVGNELQSNFFPPASGPALVPLNDPMVLVNGQQSLQKVNLYRDGTGQPQADNNNASGLTYCQQFAQSGLFISLNEQTFTNTGSPAADQATNLFTFLAMRFSASFGPVP</sequence>
<dbReference type="EMBL" id="KN819849">
    <property type="protein sequence ID" value="KIJ07571.1"/>
    <property type="molecule type" value="Genomic_DNA"/>
</dbReference>
<evidence type="ECO:0000256" key="2">
    <source>
        <dbReference type="SAM" id="SignalP"/>
    </source>
</evidence>
<feature type="region of interest" description="Disordered" evidence="1">
    <location>
        <begin position="90"/>
        <end position="166"/>
    </location>
</feature>
<feature type="signal peptide" evidence="2">
    <location>
        <begin position="1"/>
        <end position="22"/>
    </location>
</feature>
<evidence type="ECO:0000313" key="3">
    <source>
        <dbReference type="EMBL" id="KIJ07571.1"/>
    </source>
</evidence>
<gene>
    <name evidence="3" type="ORF">PAXINDRAFT_158380</name>
</gene>
<feature type="non-terminal residue" evidence="3">
    <location>
        <position position="453"/>
    </location>
</feature>
<keyword evidence="4" id="KW-1185">Reference proteome</keyword>
<feature type="chain" id="PRO_5002203642" evidence="2">
    <location>
        <begin position="23"/>
        <end position="453"/>
    </location>
</feature>
<accession>A0A0C9TJS3</accession>